<proteinExistence type="predicted"/>
<organism evidence="1 2">
    <name type="scientific">Turneriella parva (strain ATCC BAA-1111 / DSM 21527 / NCTC 11395 / H)</name>
    <name type="common">Leptospira parva</name>
    <dbReference type="NCBI Taxonomy" id="869212"/>
    <lineage>
        <taxon>Bacteria</taxon>
        <taxon>Pseudomonadati</taxon>
        <taxon>Spirochaetota</taxon>
        <taxon>Spirochaetia</taxon>
        <taxon>Leptospirales</taxon>
        <taxon>Leptospiraceae</taxon>
        <taxon>Turneriella</taxon>
    </lineage>
</organism>
<keyword evidence="2" id="KW-1185">Reference proteome</keyword>
<dbReference type="Proteomes" id="UP000006048">
    <property type="component" value="Chromosome"/>
</dbReference>
<dbReference type="STRING" id="869212.Turpa_2196"/>
<dbReference type="HOGENOM" id="CLU_1767254_0_0_12"/>
<dbReference type="AlphaFoldDB" id="I4B6D4"/>
<gene>
    <name evidence="1" type="ordered locus">Turpa_2196</name>
</gene>
<sequence length="152" mass="17914">MPYKMKTSISLPAADEQHWRVHRKKIFARLPSYLRRFHQQKVRRIGLKQFSNCEMGLVRFNVYWDQESYNQLHAVAHALCMSVSHLLWQILQFVVAGGEVSESFSNYAFKAGTWSSRAMSFSEKLVFHTPPPRKHRHKTPNIWDKPPLRFTA</sequence>
<evidence type="ECO:0000313" key="2">
    <source>
        <dbReference type="Proteomes" id="UP000006048"/>
    </source>
</evidence>
<dbReference type="EMBL" id="CP002959">
    <property type="protein sequence ID" value="AFM12841.1"/>
    <property type="molecule type" value="Genomic_DNA"/>
</dbReference>
<protein>
    <submittedName>
        <fullName evidence="1">Uncharacterized protein</fullName>
    </submittedName>
</protein>
<name>I4B6D4_TURPD</name>
<dbReference type="KEGG" id="tpx:Turpa_2196"/>
<accession>I4B6D4</accession>
<reference evidence="1 2" key="1">
    <citation type="submission" date="2012-06" db="EMBL/GenBank/DDBJ databases">
        <title>The complete chromosome of genome of Turneriella parva DSM 21527.</title>
        <authorList>
            <consortium name="US DOE Joint Genome Institute (JGI-PGF)"/>
            <person name="Lucas S."/>
            <person name="Han J."/>
            <person name="Lapidus A."/>
            <person name="Bruce D."/>
            <person name="Goodwin L."/>
            <person name="Pitluck S."/>
            <person name="Peters L."/>
            <person name="Kyrpides N."/>
            <person name="Mavromatis K."/>
            <person name="Ivanova N."/>
            <person name="Mikhailova N."/>
            <person name="Chertkov O."/>
            <person name="Detter J.C."/>
            <person name="Tapia R."/>
            <person name="Han C."/>
            <person name="Land M."/>
            <person name="Hauser L."/>
            <person name="Markowitz V."/>
            <person name="Cheng J.-F."/>
            <person name="Hugenholtz P."/>
            <person name="Woyke T."/>
            <person name="Wu D."/>
            <person name="Gronow S."/>
            <person name="Wellnitz S."/>
            <person name="Brambilla E."/>
            <person name="Klenk H.-P."/>
            <person name="Eisen J.A."/>
        </authorList>
    </citation>
    <scope>NUCLEOTIDE SEQUENCE [LARGE SCALE GENOMIC DNA]</scope>
    <source>
        <strain evidence="2">ATCC BAA-1111 / DSM 21527 / NCTC 11395 / H</strain>
    </source>
</reference>
<evidence type="ECO:0000313" key="1">
    <source>
        <dbReference type="EMBL" id="AFM12841.1"/>
    </source>
</evidence>